<feature type="signal peptide" evidence="2">
    <location>
        <begin position="1"/>
        <end position="17"/>
    </location>
</feature>
<evidence type="ECO:0000313" key="3">
    <source>
        <dbReference type="EMBL" id="KAF2642223.1"/>
    </source>
</evidence>
<name>A0A6A6S665_9PLEO</name>
<evidence type="ECO:0000313" key="4">
    <source>
        <dbReference type="Proteomes" id="UP000799753"/>
    </source>
</evidence>
<keyword evidence="2" id="KW-0732">Signal</keyword>
<keyword evidence="1" id="KW-0472">Membrane</keyword>
<keyword evidence="1" id="KW-0812">Transmembrane</keyword>
<gene>
    <name evidence="3" type="ORF">P280DRAFT_468656</name>
</gene>
<evidence type="ECO:0008006" key="5">
    <source>
        <dbReference type="Google" id="ProtNLM"/>
    </source>
</evidence>
<sequence>MALSPFVLSWAPLQIDALGMVTMLGADQVNTYIGRMTYSCITDMLPLLGTFVIAGNKFAEPIPGFVLYNITDGIIATDLAGWFARWLLCQDLTPSKSTIEITITKRPRRPAAAALAYTIGLCVVLPPILISILGHDWWGLGNSLCMLFSCFVRKIVIEMCKDTLDDAAEEAEKTDCEPVKVFLTMPTGQGVTIRTSRSVIINCLLTEPRTTHRKFYDTVRGLGWLTFGCQVVALGMSSFLIQLLTVVVMVSATVLATRGVGDDETRIGQRLLLKRSEYDGTGFRAKSYARLDLKDTEEDSMVHWNMFPRRSNSRWWETYRKCLAEDNKRFDTWDQRLKNQQVPE</sequence>
<evidence type="ECO:0000256" key="1">
    <source>
        <dbReference type="SAM" id="Phobius"/>
    </source>
</evidence>
<evidence type="ECO:0000256" key="2">
    <source>
        <dbReference type="SAM" id="SignalP"/>
    </source>
</evidence>
<organism evidence="3 4">
    <name type="scientific">Massarina eburnea CBS 473.64</name>
    <dbReference type="NCBI Taxonomy" id="1395130"/>
    <lineage>
        <taxon>Eukaryota</taxon>
        <taxon>Fungi</taxon>
        <taxon>Dikarya</taxon>
        <taxon>Ascomycota</taxon>
        <taxon>Pezizomycotina</taxon>
        <taxon>Dothideomycetes</taxon>
        <taxon>Pleosporomycetidae</taxon>
        <taxon>Pleosporales</taxon>
        <taxon>Massarineae</taxon>
        <taxon>Massarinaceae</taxon>
        <taxon>Massarina</taxon>
    </lineage>
</organism>
<dbReference type="AlphaFoldDB" id="A0A6A6S665"/>
<reference evidence="3" key="1">
    <citation type="journal article" date="2020" name="Stud. Mycol.">
        <title>101 Dothideomycetes genomes: a test case for predicting lifestyles and emergence of pathogens.</title>
        <authorList>
            <person name="Haridas S."/>
            <person name="Albert R."/>
            <person name="Binder M."/>
            <person name="Bloem J."/>
            <person name="Labutti K."/>
            <person name="Salamov A."/>
            <person name="Andreopoulos B."/>
            <person name="Baker S."/>
            <person name="Barry K."/>
            <person name="Bills G."/>
            <person name="Bluhm B."/>
            <person name="Cannon C."/>
            <person name="Castanera R."/>
            <person name="Culley D."/>
            <person name="Daum C."/>
            <person name="Ezra D."/>
            <person name="Gonzalez J."/>
            <person name="Henrissat B."/>
            <person name="Kuo A."/>
            <person name="Liang C."/>
            <person name="Lipzen A."/>
            <person name="Lutzoni F."/>
            <person name="Magnuson J."/>
            <person name="Mondo S."/>
            <person name="Nolan M."/>
            <person name="Ohm R."/>
            <person name="Pangilinan J."/>
            <person name="Park H.-J."/>
            <person name="Ramirez L."/>
            <person name="Alfaro M."/>
            <person name="Sun H."/>
            <person name="Tritt A."/>
            <person name="Yoshinaga Y."/>
            <person name="Zwiers L.-H."/>
            <person name="Turgeon B."/>
            <person name="Goodwin S."/>
            <person name="Spatafora J."/>
            <person name="Crous P."/>
            <person name="Grigoriev I."/>
        </authorList>
    </citation>
    <scope>NUCLEOTIDE SEQUENCE</scope>
    <source>
        <strain evidence="3">CBS 473.64</strain>
    </source>
</reference>
<proteinExistence type="predicted"/>
<dbReference type="Proteomes" id="UP000799753">
    <property type="component" value="Unassembled WGS sequence"/>
</dbReference>
<keyword evidence="4" id="KW-1185">Reference proteome</keyword>
<protein>
    <recommendedName>
        <fullName evidence="5">Transmembrane protein</fullName>
    </recommendedName>
</protein>
<dbReference type="OrthoDB" id="5422688at2759"/>
<keyword evidence="1" id="KW-1133">Transmembrane helix</keyword>
<feature type="chain" id="PRO_5025630080" description="Transmembrane protein" evidence="2">
    <location>
        <begin position="18"/>
        <end position="344"/>
    </location>
</feature>
<feature type="transmembrane region" description="Helical" evidence="1">
    <location>
        <begin position="114"/>
        <end position="134"/>
    </location>
</feature>
<dbReference type="EMBL" id="MU006782">
    <property type="protein sequence ID" value="KAF2642223.1"/>
    <property type="molecule type" value="Genomic_DNA"/>
</dbReference>
<accession>A0A6A6S665</accession>
<feature type="transmembrane region" description="Helical" evidence="1">
    <location>
        <begin position="231"/>
        <end position="256"/>
    </location>
</feature>